<name>A0AAD2HAC7_9AGAR</name>
<proteinExistence type="inferred from homology"/>
<evidence type="ECO:0000313" key="4">
    <source>
        <dbReference type="Proteomes" id="UP001295794"/>
    </source>
</evidence>
<accession>A0AAD2HAC7</accession>
<dbReference type="InterPro" id="IPR036397">
    <property type="entry name" value="RNaseH_sf"/>
</dbReference>
<keyword evidence="4" id="KW-1185">Reference proteome</keyword>
<sequence length="168" mass="19145">MTRGLRVWTDGACRGNGYDDAIGAAVAMFSWPLGRRKRRILPRYSDPRPTSQRAELTGIVLALETALSAKQRGGKKGRFYELIVNTDSRYAVGCMVDWLEGWKDRGWINSRGLPVANRDLIIEASDLVDELEDEYSCSVYFNWIPREENTRADEFVKEVLDEADYDSD</sequence>
<organism evidence="3 4">
    <name type="scientific">Mycena citricolor</name>
    <dbReference type="NCBI Taxonomy" id="2018698"/>
    <lineage>
        <taxon>Eukaryota</taxon>
        <taxon>Fungi</taxon>
        <taxon>Dikarya</taxon>
        <taxon>Basidiomycota</taxon>
        <taxon>Agaricomycotina</taxon>
        <taxon>Agaricomycetes</taxon>
        <taxon>Agaricomycetidae</taxon>
        <taxon>Agaricales</taxon>
        <taxon>Marasmiineae</taxon>
        <taxon>Mycenaceae</taxon>
        <taxon>Mycena</taxon>
    </lineage>
</organism>
<dbReference type="GO" id="GO:0043137">
    <property type="term" value="P:DNA replication, removal of RNA primer"/>
    <property type="evidence" value="ECO:0007669"/>
    <property type="project" value="TreeGrafter"/>
</dbReference>
<dbReference type="Pfam" id="PF00075">
    <property type="entry name" value="RNase_H"/>
    <property type="match status" value="1"/>
</dbReference>
<dbReference type="PANTHER" id="PTHR10642:SF25">
    <property type="entry name" value="RNASE H TYPE-1 DOMAIN-CONTAINING PROTEIN"/>
    <property type="match status" value="1"/>
</dbReference>
<evidence type="ECO:0000256" key="1">
    <source>
        <dbReference type="ARBA" id="ARBA00005300"/>
    </source>
</evidence>
<feature type="domain" description="RNase H type-1" evidence="2">
    <location>
        <begin position="1"/>
        <end position="165"/>
    </location>
</feature>
<dbReference type="InterPro" id="IPR050092">
    <property type="entry name" value="RNase_H"/>
</dbReference>
<dbReference type="SUPFAM" id="SSF53098">
    <property type="entry name" value="Ribonuclease H-like"/>
    <property type="match status" value="1"/>
</dbReference>
<dbReference type="Proteomes" id="UP001295794">
    <property type="component" value="Unassembled WGS sequence"/>
</dbReference>
<dbReference type="InterPro" id="IPR002156">
    <property type="entry name" value="RNaseH_domain"/>
</dbReference>
<reference evidence="3" key="1">
    <citation type="submission" date="2023-11" db="EMBL/GenBank/DDBJ databases">
        <authorList>
            <person name="De Vega J J."/>
            <person name="De Vega J J."/>
        </authorList>
    </citation>
    <scope>NUCLEOTIDE SEQUENCE</scope>
</reference>
<comment type="caution">
    <text evidence="3">The sequence shown here is derived from an EMBL/GenBank/DDBJ whole genome shotgun (WGS) entry which is preliminary data.</text>
</comment>
<dbReference type="EMBL" id="CAVNYO010000191">
    <property type="protein sequence ID" value="CAK5272999.1"/>
    <property type="molecule type" value="Genomic_DNA"/>
</dbReference>
<dbReference type="GO" id="GO:0004523">
    <property type="term" value="F:RNA-DNA hybrid ribonuclease activity"/>
    <property type="evidence" value="ECO:0007669"/>
    <property type="project" value="InterPro"/>
</dbReference>
<dbReference type="PANTHER" id="PTHR10642">
    <property type="entry name" value="RIBONUCLEASE H1"/>
    <property type="match status" value="1"/>
</dbReference>
<gene>
    <name evidence="3" type="ORF">MYCIT1_LOCUS19068</name>
</gene>
<dbReference type="PROSITE" id="PS50879">
    <property type="entry name" value="RNASE_H_1"/>
    <property type="match status" value="1"/>
</dbReference>
<evidence type="ECO:0000259" key="2">
    <source>
        <dbReference type="PROSITE" id="PS50879"/>
    </source>
</evidence>
<protein>
    <recommendedName>
        <fullName evidence="2">RNase H type-1 domain-containing protein</fullName>
    </recommendedName>
</protein>
<dbReference type="Gene3D" id="3.30.420.10">
    <property type="entry name" value="Ribonuclease H-like superfamily/Ribonuclease H"/>
    <property type="match status" value="1"/>
</dbReference>
<dbReference type="GO" id="GO:0003676">
    <property type="term" value="F:nucleic acid binding"/>
    <property type="evidence" value="ECO:0007669"/>
    <property type="project" value="InterPro"/>
</dbReference>
<dbReference type="InterPro" id="IPR012337">
    <property type="entry name" value="RNaseH-like_sf"/>
</dbReference>
<comment type="similarity">
    <text evidence="1">Belongs to the RNase H family.</text>
</comment>
<evidence type="ECO:0000313" key="3">
    <source>
        <dbReference type="EMBL" id="CAK5272999.1"/>
    </source>
</evidence>
<dbReference type="AlphaFoldDB" id="A0AAD2HAC7"/>